<dbReference type="PANTHER" id="PTHR39639">
    <property type="entry name" value="CHROMOSOME 16, WHOLE GENOME SHOTGUN SEQUENCE"/>
    <property type="match status" value="1"/>
</dbReference>
<protein>
    <recommendedName>
        <fullName evidence="1">GmrSD restriction endonucleases N-terminal domain-containing protein</fullName>
    </recommendedName>
</protein>
<organism evidence="2 3">
    <name type="scientific">Escherichia phage E26</name>
    <dbReference type="NCBI Taxonomy" id="2675201"/>
    <lineage>
        <taxon>Viruses</taxon>
        <taxon>Duplodnaviria</taxon>
        <taxon>Heunggongvirae</taxon>
        <taxon>Uroviricota</taxon>
        <taxon>Caudoviricetes</taxon>
        <taxon>Pantevenvirales</taxon>
        <taxon>Straboviridae</taxon>
        <taxon>Krischvirus</taxon>
        <taxon>Krischvirus gec3s</taxon>
    </lineage>
</organism>
<dbReference type="InterPro" id="IPR004919">
    <property type="entry name" value="GmrSD_N"/>
</dbReference>
<dbReference type="Pfam" id="PF03235">
    <property type="entry name" value="GmrSD_N"/>
    <property type="match status" value="1"/>
</dbReference>
<dbReference type="PANTHER" id="PTHR39639:SF1">
    <property type="entry name" value="DUF262 DOMAIN-CONTAINING PROTEIN"/>
    <property type="match status" value="1"/>
</dbReference>
<dbReference type="Proteomes" id="UP000464208">
    <property type="component" value="Segment"/>
</dbReference>
<name>A0A6B9LP97_9CAUD</name>
<feature type="domain" description="GmrSD restriction endonucleases N-terminal" evidence="1">
    <location>
        <begin position="35"/>
        <end position="154"/>
    </location>
</feature>
<evidence type="ECO:0000259" key="1">
    <source>
        <dbReference type="Pfam" id="PF03235"/>
    </source>
</evidence>
<evidence type="ECO:0000313" key="3">
    <source>
        <dbReference type="Proteomes" id="UP000464208"/>
    </source>
</evidence>
<proteinExistence type="predicted"/>
<dbReference type="EMBL" id="MN655998">
    <property type="protein sequence ID" value="QHB48785.1"/>
    <property type="molecule type" value="Genomic_DNA"/>
</dbReference>
<accession>A0A6B9LP97</accession>
<evidence type="ECO:0000313" key="2">
    <source>
        <dbReference type="EMBL" id="QHB48785.1"/>
    </source>
</evidence>
<reference evidence="2 3" key="1">
    <citation type="submission" date="2019-11" db="EMBL/GenBank/DDBJ databases">
        <authorList>
            <person name="Wei B."/>
        </authorList>
    </citation>
    <scope>NUCLEOTIDE SEQUENCE [LARGE SCALE GENOMIC DNA]</scope>
</reference>
<sequence>MIHSGDYNMNRLTPKRRYYTNTKNFVISVYEAWLEDGYINMNPDYQRPLVWDTENKRMFIENLINDFPVGAIAMAKIDDGSRYEIEIVDGKQRLNAIFSFMKDEFSIAGNDDSMLYYSDFTPAEKRRFRNLGLPAIMMEESTREDRLEYFYKTNFFGVPQSEEHRQHVIALLQDEQLKNNSKKLLTGDR</sequence>